<sequence>MSNKTDIVIFGGTGDLSERKLIPALFRAHQAGSLQTECRIIITARQANDLENYFDKLGSKLESYLSGEDVFSQEVWESFKARIVTLLLDVSCDDEQWQELANILDAESDHHRVYYLAIPPGVFSVCCRLLSEHGLCNENSRVVVEKPLGYDEASAESINEDIAQFFPENNIYRIDHYLGKETVQNLLALRFANQIFAQLWDGRAIDHVQISISETVGLEGRVSFYDEVGALRDMVQNHLLQLLCLVAMEPPNKLDANSIRSEKIKVLEALRPILPEDMGQQTVRGQYVAGEQSGEMVPGYLEELNGGSETETFVALKCFIDNWRWSEVPFYLRTGKRLKQRCAEIIIQFKTIPHRVYEESAGNIDPNRLVIRLQEEELIQLTITSKNMQSMGVELEPVTLNLNYNKPHGDAYMRLLMDAVKGDPALFIHRDEVRSAWRWIDPIINSWAEKKQSPHLYRAGSWGPEAANELIRRDGRIWFNAGENQ</sequence>
<dbReference type="Gene3D" id="3.30.360.10">
    <property type="entry name" value="Dihydrodipicolinate Reductase, domain 2"/>
    <property type="match status" value="1"/>
</dbReference>
<evidence type="ECO:0000259" key="8">
    <source>
        <dbReference type="Pfam" id="PF00479"/>
    </source>
</evidence>
<dbReference type="UniPathway" id="UPA00115">
    <property type="reaction ID" value="UER00408"/>
</dbReference>
<feature type="domain" description="Glucose-6-phosphate dehydrogenase C-terminal" evidence="9">
    <location>
        <begin position="187"/>
        <end position="478"/>
    </location>
</feature>
<dbReference type="EC" id="1.1.1.49" evidence="7"/>
<keyword evidence="4 7" id="KW-0521">NADP</keyword>
<evidence type="ECO:0000256" key="3">
    <source>
        <dbReference type="ARBA" id="ARBA00022526"/>
    </source>
</evidence>
<evidence type="ECO:0000256" key="4">
    <source>
        <dbReference type="ARBA" id="ARBA00022857"/>
    </source>
</evidence>
<dbReference type="GO" id="GO:0006006">
    <property type="term" value="P:glucose metabolic process"/>
    <property type="evidence" value="ECO:0007669"/>
    <property type="project" value="UniProtKB-KW"/>
</dbReference>
<dbReference type="GO" id="GO:0050661">
    <property type="term" value="F:NADP binding"/>
    <property type="evidence" value="ECO:0007669"/>
    <property type="project" value="UniProtKB-UniRule"/>
</dbReference>
<feature type="binding site" evidence="7">
    <location>
        <position position="180"/>
    </location>
    <ligand>
        <name>substrate</name>
    </ligand>
</feature>
<dbReference type="SUPFAM" id="SSF55347">
    <property type="entry name" value="Glyceraldehyde-3-phosphate dehydrogenase-like, C-terminal domain"/>
    <property type="match status" value="1"/>
</dbReference>
<dbReference type="FunCoup" id="A0A7X0JPS1">
    <property type="interactions" value="491"/>
</dbReference>
<dbReference type="GO" id="GO:0005829">
    <property type="term" value="C:cytosol"/>
    <property type="evidence" value="ECO:0007669"/>
    <property type="project" value="TreeGrafter"/>
</dbReference>
<dbReference type="InterPro" id="IPR022675">
    <property type="entry name" value="G6P_DH_C"/>
</dbReference>
<evidence type="ECO:0000313" key="10">
    <source>
        <dbReference type="EMBL" id="MBB6520063.1"/>
    </source>
</evidence>
<dbReference type="RefSeq" id="WP_166852357.1">
    <property type="nucleotide sequence ID" value="NZ_JAAONY010000001.1"/>
</dbReference>
<organism evidence="10 11">
    <name type="scientific">Pseudoteredinibacter isoporae</name>
    <dbReference type="NCBI Taxonomy" id="570281"/>
    <lineage>
        <taxon>Bacteria</taxon>
        <taxon>Pseudomonadati</taxon>
        <taxon>Pseudomonadota</taxon>
        <taxon>Gammaproteobacteria</taxon>
        <taxon>Cellvibrionales</taxon>
        <taxon>Cellvibrionaceae</taxon>
        <taxon>Pseudoteredinibacter</taxon>
    </lineage>
</organism>
<dbReference type="InterPro" id="IPR036291">
    <property type="entry name" value="NAD(P)-bd_dom_sf"/>
</dbReference>
<feature type="binding site" evidence="7">
    <location>
        <position position="336"/>
    </location>
    <ligand>
        <name>substrate</name>
    </ligand>
</feature>
<dbReference type="PROSITE" id="PS00069">
    <property type="entry name" value="G6P_DEHYDROGENASE"/>
    <property type="match status" value="1"/>
</dbReference>
<gene>
    <name evidence="7" type="primary">zwf</name>
    <name evidence="10" type="ORF">HNR48_000341</name>
</gene>
<name>A0A7X0JPS1_9GAMM</name>
<feature type="binding site" evidence="7">
    <location>
        <position position="45"/>
    </location>
    <ligand>
        <name>NADP(+)</name>
        <dbReference type="ChEBI" id="CHEBI:58349"/>
    </ligand>
</feature>
<feature type="binding site" evidence="7">
    <location>
        <position position="214"/>
    </location>
    <ligand>
        <name>substrate</name>
    </ligand>
</feature>
<keyword evidence="6 7" id="KW-0119">Carbohydrate metabolism</keyword>
<dbReference type="Pfam" id="PF00479">
    <property type="entry name" value="G6PD_N"/>
    <property type="match status" value="1"/>
</dbReference>
<comment type="similarity">
    <text evidence="2 7">Belongs to the glucose-6-phosphate dehydrogenase family.</text>
</comment>
<dbReference type="EMBL" id="JACHHT010000001">
    <property type="protein sequence ID" value="MBB6520063.1"/>
    <property type="molecule type" value="Genomic_DNA"/>
</dbReference>
<feature type="domain" description="Glucose-6-phosphate dehydrogenase NAD-binding" evidence="8">
    <location>
        <begin position="8"/>
        <end position="185"/>
    </location>
</feature>
<dbReference type="PANTHER" id="PTHR23429">
    <property type="entry name" value="GLUCOSE-6-PHOSPHATE 1-DEHYDROGENASE G6PD"/>
    <property type="match status" value="1"/>
</dbReference>
<evidence type="ECO:0000256" key="7">
    <source>
        <dbReference type="HAMAP-Rule" id="MF_00966"/>
    </source>
</evidence>
<dbReference type="GO" id="GO:0004345">
    <property type="term" value="F:glucose-6-phosphate dehydrogenase activity"/>
    <property type="evidence" value="ECO:0007669"/>
    <property type="project" value="UniProtKB-UniRule"/>
</dbReference>
<dbReference type="HAMAP" id="MF_00966">
    <property type="entry name" value="G6PD"/>
    <property type="match status" value="1"/>
</dbReference>
<evidence type="ECO:0000256" key="2">
    <source>
        <dbReference type="ARBA" id="ARBA00009975"/>
    </source>
</evidence>
<keyword evidence="3 7" id="KW-0313">Glucose metabolism</keyword>
<dbReference type="GO" id="GO:0009051">
    <property type="term" value="P:pentose-phosphate shunt, oxidative branch"/>
    <property type="evidence" value="ECO:0007669"/>
    <property type="project" value="TreeGrafter"/>
</dbReference>
<dbReference type="SUPFAM" id="SSF51735">
    <property type="entry name" value="NAD(P)-binding Rossmann-fold domains"/>
    <property type="match status" value="1"/>
</dbReference>
<reference evidence="10 11" key="1">
    <citation type="submission" date="2020-08" db="EMBL/GenBank/DDBJ databases">
        <title>Genomic Encyclopedia of Type Strains, Phase IV (KMG-IV): sequencing the most valuable type-strain genomes for metagenomic binning, comparative biology and taxonomic classification.</title>
        <authorList>
            <person name="Goeker M."/>
        </authorList>
    </citation>
    <scope>NUCLEOTIDE SEQUENCE [LARGE SCALE GENOMIC DNA]</scope>
    <source>
        <strain evidence="10 11">DSM 22368</strain>
    </source>
</reference>
<dbReference type="Gene3D" id="3.40.50.720">
    <property type="entry name" value="NAD(P)-binding Rossmann-like Domain"/>
    <property type="match status" value="1"/>
</dbReference>
<feature type="binding site" evidence="7">
    <location>
        <position position="176"/>
    </location>
    <ligand>
        <name>substrate</name>
    </ligand>
</feature>
<dbReference type="Pfam" id="PF02781">
    <property type="entry name" value="G6PD_C"/>
    <property type="match status" value="1"/>
</dbReference>
<comment type="pathway">
    <text evidence="1 7">Carbohydrate degradation; pentose phosphate pathway; D-ribulose 5-phosphate from D-glucose 6-phosphate (oxidative stage): step 1/3.</text>
</comment>
<comment type="caution">
    <text evidence="10">The sequence shown here is derived from an EMBL/GenBank/DDBJ whole genome shotgun (WGS) entry which is preliminary data.</text>
</comment>
<dbReference type="InParanoid" id="A0A7X0JPS1"/>
<dbReference type="InterPro" id="IPR001282">
    <property type="entry name" value="G6P_DH"/>
</dbReference>
<feature type="binding site" evidence="7">
    <location>
        <position position="146"/>
    </location>
    <ligand>
        <name>NADP(+)</name>
        <dbReference type="ChEBI" id="CHEBI:58349"/>
    </ligand>
</feature>
<feature type="binding site" evidence="7">
    <location>
        <position position="233"/>
    </location>
    <ligand>
        <name>substrate</name>
    </ligand>
</feature>
<dbReference type="NCBIfam" id="TIGR00871">
    <property type="entry name" value="zwf"/>
    <property type="match status" value="1"/>
</dbReference>
<dbReference type="PANTHER" id="PTHR23429:SF0">
    <property type="entry name" value="GLUCOSE-6-PHOSPHATE 1-DEHYDROGENASE"/>
    <property type="match status" value="1"/>
</dbReference>
<proteinExistence type="inferred from homology"/>
<comment type="function">
    <text evidence="7">Catalyzes the oxidation of glucose 6-phosphate to 6-phosphogluconolactone.</text>
</comment>
<evidence type="ECO:0000313" key="11">
    <source>
        <dbReference type="Proteomes" id="UP000528457"/>
    </source>
</evidence>
<comment type="catalytic activity">
    <reaction evidence="7">
        <text>D-glucose 6-phosphate + NADP(+) = 6-phospho-D-glucono-1,5-lactone + NADPH + H(+)</text>
        <dbReference type="Rhea" id="RHEA:15841"/>
        <dbReference type="ChEBI" id="CHEBI:15378"/>
        <dbReference type="ChEBI" id="CHEBI:57783"/>
        <dbReference type="ChEBI" id="CHEBI:57955"/>
        <dbReference type="ChEBI" id="CHEBI:58349"/>
        <dbReference type="ChEBI" id="CHEBI:61548"/>
        <dbReference type="EC" id="1.1.1.49"/>
    </reaction>
</comment>
<dbReference type="InterPro" id="IPR022674">
    <property type="entry name" value="G6P_DH_NAD-bd"/>
</dbReference>
<evidence type="ECO:0000256" key="6">
    <source>
        <dbReference type="ARBA" id="ARBA00023277"/>
    </source>
</evidence>
<protein>
    <recommendedName>
        <fullName evidence="7">Glucose-6-phosphate 1-dehydrogenase</fullName>
        <shortName evidence="7">G6PD</shortName>
        <ecNumber evidence="7">1.1.1.49</ecNumber>
    </recommendedName>
</protein>
<dbReference type="PIRSF" id="PIRSF000110">
    <property type="entry name" value="G6PD"/>
    <property type="match status" value="1"/>
</dbReference>
<dbReference type="AlphaFoldDB" id="A0A7X0JPS1"/>
<dbReference type="InterPro" id="IPR019796">
    <property type="entry name" value="G6P_DH_AS"/>
</dbReference>
<evidence type="ECO:0000256" key="5">
    <source>
        <dbReference type="ARBA" id="ARBA00023002"/>
    </source>
</evidence>
<evidence type="ECO:0000256" key="1">
    <source>
        <dbReference type="ARBA" id="ARBA00004937"/>
    </source>
</evidence>
<feature type="binding site" evidence="7">
    <location>
        <begin position="89"/>
        <end position="90"/>
    </location>
    <ligand>
        <name>NADP(+)</name>
        <dbReference type="ChEBI" id="CHEBI:58349"/>
    </ligand>
</feature>
<keyword evidence="11" id="KW-1185">Reference proteome</keyword>
<feature type="active site" description="Proton acceptor" evidence="7">
    <location>
        <position position="238"/>
    </location>
</feature>
<accession>A0A7X0JPS1</accession>
<comment type="caution">
    <text evidence="7">Lacks conserved residue(s) required for the propagation of feature annotation.</text>
</comment>
<evidence type="ECO:0000259" key="9">
    <source>
        <dbReference type="Pfam" id="PF02781"/>
    </source>
</evidence>
<dbReference type="PRINTS" id="PR00079">
    <property type="entry name" value="G6PDHDRGNASE"/>
</dbReference>
<keyword evidence="5 7" id="KW-0560">Oxidoreductase</keyword>
<dbReference type="Proteomes" id="UP000528457">
    <property type="component" value="Unassembled WGS sequence"/>
</dbReference>